<evidence type="ECO:0000256" key="1">
    <source>
        <dbReference type="ARBA" id="ARBA00008857"/>
    </source>
</evidence>
<comment type="similarity">
    <text evidence="1">Belongs to the 'phage' integrase family.</text>
</comment>
<evidence type="ECO:0000256" key="2">
    <source>
        <dbReference type="ARBA" id="ARBA00023172"/>
    </source>
</evidence>
<dbReference type="InterPro" id="IPR013762">
    <property type="entry name" value="Integrase-like_cat_sf"/>
</dbReference>
<sequence length="62" mass="6878">MIRSGAHVKTVQRQLGHKTATMTLDLYGHLFDDDLDQIADRMGAELRAAKCAQNVPTLRVAQ</sequence>
<gene>
    <name evidence="4" type="primary">35</name>
    <name evidence="4" type="ORF">SEA_DARDANUS_35</name>
</gene>
<dbReference type="SUPFAM" id="SSF56349">
    <property type="entry name" value="DNA breaking-rejoining enzymes"/>
    <property type="match status" value="1"/>
</dbReference>
<dbReference type="InterPro" id="IPR011010">
    <property type="entry name" value="DNA_brk_join_enz"/>
</dbReference>
<dbReference type="GeneID" id="63911641"/>
<protein>
    <submittedName>
        <fullName evidence="4">Tyrosine integrase</fullName>
    </submittedName>
</protein>
<feature type="domain" description="Tyr recombinase" evidence="3">
    <location>
        <begin position="1"/>
        <end position="40"/>
    </location>
</feature>
<dbReference type="InterPro" id="IPR002104">
    <property type="entry name" value="Integrase_catalytic"/>
</dbReference>
<dbReference type="Gene3D" id="1.10.443.10">
    <property type="entry name" value="Intergrase catalytic core"/>
    <property type="match status" value="1"/>
</dbReference>
<keyword evidence="5" id="KW-1185">Reference proteome</keyword>
<dbReference type="GO" id="GO:0015074">
    <property type="term" value="P:DNA integration"/>
    <property type="evidence" value="ECO:0007669"/>
    <property type="project" value="InterPro"/>
</dbReference>
<proteinExistence type="inferred from homology"/>
<dbReference type="GO" id="GO:0003677">
    <property type="term" value="F:DNA binding"/>
    <property type="evidence" value="ECO:0007669"/>
    <property type="project" value="InterPro"/>
</dbReference>
<dbReference type="EMBL" id="MN010758">
    <property type="protein sequence ID" value="QDH85072.1"/>
    <property type="molecule type" value="Genomic_DNA"/>
</dbReference>
<dbReference type="Proteomes" id="UP000318136">
    <property type="component" value="Segment"/>
</dbReference>
<name>A0A514CX33_9CAUD</name>
<dbReference type="PROSITE" id="PS51898">
    <property type="entry name" value="TYR_RECOMBINASE"/>
    <property type="match status" value="1"/>
</dbReference>
<accession>A0A514CX33</accession>
<keyword evidence="2" id="KW-0233">DNA recombination</keyword>
<evidence type="ECO:0000313" key="4">
    <source>
        <dbReference type="EMBL" id="QDH85072.1"/>
    </source>
</evidence>
<dbReference type="KEGG" id="vg:63911641"/>
<evidence type="ECO:0000313" key="5">
    <source>
        <dbReference type="Proteomes" id="UP000318136"/>
    </source>
</evidence>
<evidence type="ECO:0000259" key="3">
    <source>
        <dbReference type="PROSITE" id="PS51898"/>
    </source>
</evidence>
<organism evidence="4 5">
    <name type="scientific">Gordonia phage Dardanus</name>
    <dbReference type="NCBI Taxonomy" id="2588489"/>
    <lineage>
        <taxon>Viruses</taxon>
        <taxon>Duplodnaviria</taxon>
        <taxon>Heunggongvirae</taxon>
        <taxon>Uroviricota</taxon>
        <taxon>Caudoviricetes</taxon>
        <taxon>Ruthgordonvirinae</taxon>
        <taxon>Dardanusvirus</taxon>
        <taxon>Dardanusvirus dardanus</taxon>
    </lineage>
</organism>
<reference evidence="4 5" key="1">
    <citation type="submission" date="2019-05" db="EMBL/GenBank/DDBJ databases">
        <authorList>
            <person name="Bordelon H.A."/>
            <person name="Brister E.M."/>
            <person name="Bryans A.M."/>
            <person name="Calk A.E."/>
            <person name="Capers C."/>
            <person name="Corrent J.M."/>
            <person name="Delphin C.N."/>
            <person name="Erbelding G.W."/>
            <person name="Gottschalck B.A."/>
            <person name="Hale B.T."/>
            <person name="Jones N.T."/>
            <person name="Mire A.R."/>
            <person name="Perkins A.R."/>
            <person name="Quackenbush R.D."/>
            <person name="Rogers C.S."/>
            <person name="Stewart N.C."/>
            <person name="Threeton H.N."/>
            <person name="Wiggins Z.F."/>
            <person name="Hancock A.M."/>
            <person name="Gissendanner C.R."/>
            <person name="Findley A.M."/>
            <person name="Wills S.J."/>
            <person name="Clifford K.A."/>
            <person name="Elmore F.L."/>
            <person name="Knight M.S."/>
            <person name="Le K."/>
            <person name="Lobaina D."/>
            <person name="Nougues D."/>
            <person name="Salama A."/>
            <person name="Stoeber S.D."/>
            <person name="Sweeney K.J."/>
            <person name="Truong T.G."/>
            <person name="Alvaro L.E."/>
            <person name="Isern S."/>
            <person name="Michael S.F."/>
            <person name="Monti D.L."/>
            <person name="Garlena R.A."/>
            <person name="Russell D.A."/>
            <person name="Pope W.H."/>
            <person name="Jacobs-Sera D."/>
            <person name="Hatfull G.F."/>
        </authorList>
    </citation>
    <scope>NUCLEOTIDE SEQUENCE [LARGE SCALE GENOMIC DNA]</scope>
</reference>
<dbReference type="GO" id="GO:0006310">
    <property type="term" value="P:DNA recombination"/>
    <property type="evidence" value="ECO:0007669"/>
    <property type="project" value="UniProtKB-KW"/>
</dbReference>
<dbReference type="RefSeq" id="YP_010050903.1">
    <property type="nucleotide sequence ID" value="NC_054435.1"/>
</dbReference>